<evidence type="ECO:0000313" key="5">
    <source>
        <dbReference type="Proteomes" id="UP000039046"/>
    </source>
</evidence>
<feature type="compositionally biased region" description="Low complexity" evidence="2">
    <location>
        <begin position="632"/>
        <end position="648"/>
    </location>
</feature>
<feature type="compositionally biased region" description="Low complexity" evidence="2">
    <location>
        <begin position="13"/>
        <end position="24"/>
    </location>
</feature>
<dbReference type="GO" id="GO:0000981">
    <property type="term" value="F:DNA-binding transcription factor activity, RNA polymerase II-specific"/>
    <property type="evidence" value="ECO:0007669"/>
    <property type="project" value="InterPro"/>
</dbReference>
<dbReference type="PROSITE" id="PS00463">
    <property type="entry name" value="ZN2_CY6_FUNGAL_1"/>
    <property type="match status" value="1"/>
</dbReference>
<name>A0A0A1T1Y4_9HYPO</name>
<evidence type="ECO:0000313" key="4">
    <source>
        <dbReference type="EMBL" id="CEJ80242.1"/>
    </source>
</evidence>
<feature type="compositionally biased region" description="Low complexity" evidence="2">
    <location>
        <begin position="447"/>
        <end position="460"/>
    </location>
</feature>
<evidence type="ECO:0000256" key="2">
    <source>
        <dbReference type="SAM" id="MobiDB-lite"/>
    </source>
</evidence>
<dbReference type="InterPro" id="IPR053181">
    <property type="entry name" value="EcdB-like_regulator"/>
</dbReference>
<feature type="compositionally biased region" description="Polar residues" evidence="2">
    <location>
        <begin position="529"/>
        <end position="542"/>
    </location>
</feature>
<keyword evidence="5" id="KW-1185">Reference proteome</keyword>
<sequence>MDGPSDSKRPRIATWSASASQTSALPHPHANAQLPPPQSHHHQHAASPYPLHSHRPGELGSAPPPAPPGPHGHGLQHPEVDRRRHEQDLAPMQDHYRQQPSSQPPPHSPAQVSYAGYPARDAAIKREAVDNQRRQSSNHLPDSPAHHHHPPPQHVSASYPESQRHMPYDNSPGGYRPSYPPPTPPVSHPQSFEPPAVYGQPPAESFYSIYSSATPSKKKNTRASQACDQCRQLKAKCDETKPCKTCRDKGTECRYRDPVPKATDKAQSDILDGITMMQNTLNTLTEHFQRMDQRLTKIEGTIPAVPGPIIKSTPGSESNSVSQEASLPSTYQEAHRDQPMSGSVPPPSNNIQMMDDDEMETEPGPPVAPGEPAIPMNHTTLAGLLLDWPPIRALTQSHLERQGVKYAAEFPIAQEQNRGLLIPYGRGEDSTWTRRQAEMVDHGTIDSSSGESPEVSSPSPKTDWGNLGSLNPVDHVEYRGGTFTSQGNPDFSEEKIWLYVQSFKDNILNMHPIMQPDLLDAYVQSFVDSTPVSNSPVTQPQATPAFAVGATETVGSKRKRSPDGDDTEPAPAPRSGRPNRNIQSAMVLAVLALGKICLFRDHVPDALYQVDPTAHGSPMMRNGVPGSPSQTSSPGFLSRSLSSGLPSPHNADPNAQNRRSSFHTSGAVKGGYNLKKNCDVIPGLEYYALASDILGNHAGSYNRLTIVYANIFAGLFQGQLGRPLESFAYIHQASHKLQVLLRPHLDRLRGFKRNNVLIPDTRNNQYALAFWTCLQLESDLIAELPLPPSGLLSYEDDMPHPNMSLLRGYPQRVLDSYPGQLYLRTHLNSIHRMFYSPEDPSKKSSGENKFKNVDLVSSAVSGMDWVAPSFAFKEDDPPADDILAARLRAKYWGAQVITYRPFVRQILQFSHNCKHPSSSNVPAVTEFRDDVEIPRLNPEAKTSSDIDDSLLELAKKGIKALIESTRPLHGLGEQRPIITNVFGTAHAQWGNMLVLSAAYRDPILRPFIDEGLLRVLFEKTIAFLRQSAPLTSSLRIDMNILDGVYKDIFHGSETRPGSQLSGKNAAIAANQVQKQAMVPPNAFPAQTDSAARHGVNGNGV</sequence>
<dbReference type="SMART" id="SM00066">
    <property type="entry name" value="GAL4"/>
    <property type="match status" value="1"/>
</dbReference>
<feature type="domain" description="Zn(2)-C6 fungal-type" evidence="3">
    <location>
        <begin position="226"/>
        <end position="255"/>
    </location>
</feature>
<dbReference type="CDD" id="cd12148">
    <property type="entry name" value="fungal_TF_MHR"/>
    <property type="match status" value="1"/>
</dbReference>
<dbReference type="Proteomes" id="UP000039046">
    <property type="component" value="Unassembled WGS sequence"/>
</dbReference>
<organism evidence="4 5">
    <name type="scientific">[Torrubiella] hemipterigena</name>
    <dbReference type="NCBI Taxonomy" id="1531966"/>
    <lineage>
        <taxon>Eukaryota</taxon>
        <taxon>Fungi</taxon>
        <taxon>Dikarya</taxon>
        <taxon>Ascomycota</taxon>
        <taxon>Pezizomycotina</taxon>
        <taxon>Sordariomycetes</taxon>
        <taxon>Hypocreomycetidae</taxon>
        <taxon>Hypocreales</taxon>
        <taxon>Clavicipitaceae</taxon>
        <taxon>Clavicipitaceae incertae sedis</taxon>
        <taxon>'Torrubiella' clade</taxon>
    </lineage>
</organism>
<keyword evidence="1" id="KW-0539">Nucleus</keyword>
<feature type="compositionally biased region" description="Polar residues" evidence="2">
    <location>
        <begin position="653"/>
        <end position="664"/>
    </location>
</feature>
<feature type="region of interest" description="Disordered" evidence="2">
    <location>
        <begin position="618"/>
        <end position="666"/>
    </location>
</feature>
<feature type="compositionally biased region" description="Basic and acidic residues" evidence="2">
    <location>
        <begin position="122"/>
        <end position="133"/>
    </location>
</feature>
<dbReference type="Gene3D" id="4.10.240.10">
    <property type="entry name" value="Zn(2)-C6 fungal-type DNA-binding domain"/>
    <property type="match status" value="1"/>
</dbReference>
<dbReference type="SUPFAM" id="SSF57701">
    <property type="entry name" value="Zn2/Cys6 DNA-binding domain"/>
    <property type="match status" value="1"/>
</dbReference>
<dbReference type="Pfam" id="PF00172">
    <property type="entry name" value="Zn_clus"/>
    <property type="match status" value="1"/>
</dbReference>
<proteinExistence type="predicted"/>
<gene>
    <name evidence="4" type="ORF">VHEMI00437</name>
</gene>
<dbReference type="STRING" id="1531966.A0A0A1T1Y4"/>
<feature type="region of interest" description="Disordered" evidence="2">
    <location>
        <begin position="305"/>
        <end position="365"/>
    </location>
</feature>
<dbReference type="PANTHER" id="PTHR47785">
    <property type="entry name" value="ZN(II)2CYS6 TRANSCRIPTION FACTOR (EUROFUNG)-RELATED-RELATED"/>
    <property type="match status" value="1"/>
</dbReference>
<feature type="region of interest" description="Disordered" evidence="2">
    <location>
        <begin position="529"/>
        <end position="580"/>
    </location>
</feature>
<feature type="region of interest" description="Disordered" evidence="2">
    <location>
        <begin position="1"/>
        <end position="200"/>
    </location>
</feature>
<protein>
    <recommendedName>
        <fullName evidence="3">Zn(2)-C6 fungal-type domain-containing protein</fullName>
    </recommendedName>
</protein>
<dbReference type="InterPro" id="IPR036864">
    <property type="entry name" value="Zn2-C6_fun-type_DNA-bd_sf"/>
</dbReference>
<feature type="region of interest" description="Disordered" evidence="2">
    <location>
        <begin position="1081"/>
        <end position="1100"/>
    </location>
</feature>
<dbReference type="CDD" id="cd00067">
    <property type="entry name" value="GAL4"/>
    <property type="match status" value="1"/>
</dbReference>
<dbReference type="EMBL" id="CDHN01000001">
    <property type="protein sequence ID" value="CEJ80242.1"/>
    <property type="molecule type" value="Genomic_DNA"/>
</dbReference>
<dbReference type="AlphaFoldDB" id="A0A0A1T1Y4"/>
<dbReference type="OrthoDB" id="5244761at2759"/>
<dbReference type="GO" id="GO:0008270">
    <property type="term" value="F:zinc ion binding"/>
    <property type="evidence" value="ECO:0007669"/>
    <property type="project" value="InterPro"/>
</dbReference>
<feature type="compositionally biased region" description="Pro residues" evidence="2">
    <location>
        <begin position="178"/>
        <end position="187"/>
    </location>
</feature>
<evidence type="ECO:0000256" key="1">
    <source>
        <dbReference type="ARBA" id="ARBA00023242"/>
    </source>
</evidence>
<dbReference type="HOGENOM" id="CLU_004835_0_1_1"/>
<feature type="compositionally biased region" description="Polar residues" evidence="2">
    <location>
        <begin position="313"/>
        <end position="332"/>
    </location>
</feature>
<reference evidence="4 5" key="1">
    <citation type="journal article" date="2015" name="Genome Announc.">
        <title>Draft Genome Sequence and Gene Annotation of the Entomopathogenic Fungus Verticillium hemipterigenum.</title>
        <authorList>
            <person name="Horn F."/>
            <person name="Habel A."/>
            <person name="Scharf D.H."/>
            <person name="Dworschak J."/>
            <person name="Brakhage A.A."/>
            <person name="Guthke R."/>
            <person name="Hertweck C."/>
            <person name="Linde J."/>
        </authorList>
    </citation>
    <scope>NUCLEOTIDE SEQUENCE [LARGE SCALE GENOMIC DNA]</scope>
</reference>
<accession>A0A0A1T1Y4</accession>
<evidence type="ECO:0000259" key="3">
    <source>
        <dbReference type="PROSITE" id="PS50048"/>
    </source>
</evidence>
<feature type="compositionally biased region" description="Basic and acidic residues" evidence="2">
    <location>
        <begin position="76"/>
        <end position="88"/>
    </location>
</feature>
<feature type="region of interest" description="Disordered" evidence="2">
    <location>
        <begin position="442"/>
        <end position="468"/>
    </location>
</feature>
<dbReference type="PANTHER" id="PTHR47785:SF4">
    <property type="entry name" value="ZN(II)2CYS6 TRANSCRIPTION FACTOR (EUROFUNG)"/>
    <property type="match status" value="1"/>
</dbReference>
<dbReference type="PROSITE" id="PS50048">
    <property type="entry name" value="ZN2_CY6_FUNGAL_2"/>
    <property type="match status" value="1"/>
</dbReference>
<dbReference type="InterPro" id="IPR001138">
    <property type="entry name" value="Zn2Cys6_DnaBD"/>
</dbReference>